<evidence type="ECO:0000259" key="4">
    <source>
        <dbReference type="Pfam" id="PF01734"/>
    </source>
</evidence>
<dbReference type="InterPro" id="IPR016035">
    <property type="entry name" value="Acyl_Trfase/lysoPLipase"/>
</dbReference>
<proteinExistence type="predicted"/>
<dbReference type="Gene3D" id="3.40.1090.10">
    <property type="entry name" value="Cytosolic phospholipase A2 catalytic domain"/>
    <property type="match status" value="1"/>
</dbReference>
<feature type="compositionally biased region" description="Basic and acidic residues" evidence="2">
    <location>
        <begin position="597"/>
        <end position="606"/>
    </location>
</feature>
<reference evidence="5" key="1">
    <citation type="submission" date="2021-01" db="EMBL/GenBank/DDBJ databases">
        <authorList>
            <person name="Corre E."/>
            <person name="Pelletier E."/>
            <person name="Niang G."/>
            <person name="Scheremetjew M."/>
            <person name="Finn R."/>
            <person name="Kale V."/>
            <person name="Holt S."/>
            <person name="Cochrane G."/>
            <person name="Meng A."/>
            <person name="Brown T."/>
            <person name="Cohen L."/>
        </authorList>
    </citation>
    <scope>NUCLEOTIDE SEQUENCE</scope>
</reference>
<dbReference type="GO" id="GO:0005829">
    <property type="term" value="C:cytosol"/>
    <property type="evidence" value="ECO:0007669"/>
    <property type="project" value="TreeGrafter"/>
</dbReference>
<evidence type="ECO:0000313" key="5">
    <source>
        <dbReference type="EMBL" id="CAD8857786.1"/>
    </source>
</evidence>
<dbReference type="SUPFAM" id="SSF52151">
    <property type="entry name" value="FabD/lysophospholipase-like"/>
    <property type="match status" value="1"/>
</dbReference>
<protein>
    <recommendedName>
        <fullName evidence="4">PNPLA domain-containing protein</fullName>
    </recommendedName>
</protein>
<dbReference type="EMBL" id="HBFQ01045224">
    <property type="protein sequence ID" value="CAD8857786.1"/>
    <property type="molecule type" value="Transcribed_RNA"/>
</dbReference>
<dbReference type="AlphaFoldDB" id="A0A7S1ALS6"/>
<sequence length="606" mass="67034">MIHPVMQRLTFVLTSWLLGGAHDAEQLNARVWRMPGKYEMDHGANLLTPEAGVLPAGPNTGLCVSGGGFRAYTVALGVFRALADLDMMKDVRYLVGVSGGAWATSAFTYGQNIPDEALLGVDWEPENLTMERLSRVEEKSALRAPLRNFWPNAVEILLANLFVRWGKTHGWEQTISRVVLEPLGVPRNSVFTWDEETKADILERNPSLAEETWVLPARGPGYVHRPYPIMETTLLGPWKLTPVPIGYREYTQCEVTPLYIGRPYTTNITYVSGSPVESVNTLVGGFVEPFAYGGTGPLEGLAEGAETGILTLPRPTLLFSLAMGISQSSWALGARVSQSVRWLAEFVGMTQSYWSPSSTSPMDTFMDVSDGGNLENTGILSMLRRRVDRIVVVISSPIPLQPVEVWDPKTMPNETDIDSQFASLFGVFITPLTEMSWNYRSNHVFNKEDFPAEAAKLQAAQAAGRGAVVSTQLCTVQNDRWGISEGFCPKITWIYLARMRHWEERLPHEIAEHAVGAAGSSEGPRSGPFEHFPFYPTMKLEYTAEQTNLLSVLGAATIRLNEDLIRQTLGSGSDEKEKMTPLSRKPNPNLASTNFQPDEHSEEVVV</sequence>
<dbReference type="Pfam" id="PF01734">
    <property type="entry name" value="Patatin"/>
    <property type="match status" value="1"/>
</dbReference>
<evidence type="ECO:0000256" key="1">
    <source>
        <dbReference type="ARBA" id="ARBA00023098"/>
    </source>
</evidence>
<keyword evidence="3" id="KW-0732">Signal</keyword>
<evidence type="ECO:0000256" key="2">
    <source>
        <dbReference type="SAM" id="MobiDB-lite"/>
    </source>
</evidence>
<name>A0A7S1ALS6_NOCSC</name>
<dbReference type="GO" id="GO:0046475">
    <property type="term" value="P:glycerophospholipid catabolic process"/>
    <property type="evidence" value="ECO:0007669"/>
    <property type="project" value="TreeGrafter"/>
</dbReference>
<accession>A0A7S1ALS6</accession>
<feature type="domain" description="PNPLA" evidence="4">
    <location>
        <begin position="62"/>
        <end position="115"/>
    </location>
</feature>
<evidence type="ECO:0000256" key="3">
    <source>
        <dbReference type="SAM" id="SignalP"/>
    </source>
</evidence>
<gene>
    <name evidence="5" type="ORF">NSCI0253_LOCUS32138</name>
</gene>
<dbReference type="PANTHER" id="PTHR10728">
    <property type="entry name" value="CYTOSOLIC PHOSPHOLIPASE A2"/>
    <property type="match status" value="1"/>
</dbReference>
<keyword evidence="1" id="KW-0443">Lipid metabolism</keyword>
<feature type="chain" id="PRO_5030924856" description="PNPLA domain-containing protein" evidence="3">
    <location>
        <begin position="24"/>
        <end position="606"/>
    </location>
</feature>
<feature type="region of interest" description="Disordered" evidence="2">
    <location>
        <begin position="569"/>
        <end position="606"/>
    </location>
</feature>
<feature type="signal peptide" evidence="3">
    <location>
        <begin position="1"/>
        <end position="23"/>
    </location>
</feature>
<dbReference type="PANTHER" id="PTHR10728:SF40">
    <property type="entry name" value="PATATIN FAMILY PROTEIN"/>
    <property type="match status" value="1"/>
</dbReference>
<organism evidence="5">
    <name type="scientific">Noctiluca scintillans</name>
    <name type="common">Sea sparkle</name>
    <name type="synonym">Red tide dinoflagellate</name>
    <dbReference type="NCBI Taxonomy" id="2966"/>
    <lineage>
        <taxon>Eukaryota</taxon>
        <taxon>Sar</taxon>
        <taxon>Alveolata</taxon>
        <taxon>Dinophyceae</taxon>
        <taxon>Noctilucales</taxon>
        <taxon>Noctilucaceae</taxon>
        <taxon>Noctiluca</taxon>
    </lineage>
</organism>
<dbReference type="GO" id="GO:0004623">
    <property type="term" value="F:phospholipase A2 activity"/>
    <property type="evidence" value="ECO:0007669"/>
    <property type="project" value="TreeGrafter"/>
</dbReference>
<dbReference type="InterPro" id="IPR002641">
    <property type="entry name" value="PNPLA_dom"/>
</dbReference>